<dbReference type="PROSITE" id="PS50850">
    <property type="entry name" value="MFS"/>
    <property type="match status" value="1"/>
</dbReference>
<dbReference type="PANTHER" id="PTHR23518:SF2">
    <property type="entry name" value="MAJOR FACILITATOR SUPERFAMILY TRANSPORTER"/>
    <property type="match status" value="1"/>
</dbReference>
<dbReference type="AlphaFoldDB" id="A0A7W7DED4"/>
<evidence type="ECO:0000256" key="2">
    <source>
        <dbReference type="ARBA" id="ARBA00022692"/>
    </source>
</evidence>
<evidence type="ECO:0000313" key="7">
    <source>
        <dbReference type="EMBL" id="MBB4705329.1"/>
    </source>
</evidence>
<organism evidence="7 8">
    <name type="scientific">Sphaerisporangium siamense</name>
    <dbReference type="NCBI Taxonomy" id="795645"/>
    <lineage>
        <taxon>Bacteria</taxon>
        <taxon>Bacillati</taxon>
        <taxon>Actinomycetota</taxon>
        <taxon>Actinomycetes</taxon>
        <taxon>Streptosporangiales</taxon>
        <taxon>Streptosporangiaceae</taxon>
        <taxon>Sphaerisporangium</taxon>
    </lineage>
</organism>
<comment type="subcellular location">
    <subcellularLocation>
        <location evidence="1">Cell membrane</location>
        <topology evidence="1">Multi-pass membrane protein</topology>
    </subcellularLocation>
</comment>
<dbReference type="GO" id="GO:0022857">
    <property type="term" value="F:transmembrane transporter activity"/>
    <property type="evidence" value="ECO:0007669"/>
    <property type="project" value="InterPro"/>
</dbReference>
<feature type="transmembrane region" description="Helical" evidence="5">
    <location>
        <begin position="181"/>
        <end position="202"/>
    </location>
</feature>
<evidence type="ECO:0000256" key="5">
    <source>
        <dbReference type="SAM" id="Phobius"/>
    </source>
</evidence>
<dbReference type="RefSeq" id="WP_203959246.1">
    <property type="nucleotide sequence ID" value="NZ_BOOV01000020.1"/>
</dbReference>
<comment type="caution">
    <text evidence="7">The sequence shown here is derived from an EMBL/GenBank/DDBJ whole genome shotgun (WGS) entry which is preliminary data.</text>
</comment>
<feature type="transmembrane region" description="Helical" evidence="5">
    <location>
        <begin position="293"/>
        <end position="319"/>
    </location>
</feature>
<dbReference type="EMBL" id="JACHND010000001">
    <property type="protein sequence ID" value="MBB4705329.1"/>
    <property type="molecule type" value="Genomic_DNA"/>
</dbReference>
<evidence type="ECO:0000259" key="6">
    <source>
        <dbReference type="PROSITE" id="PS50850"/>
    </source>
</evidence>
<dbReference type="InterPro" id="IPR020846">
    <property type="entry name" value="MFS_dom"/>
</dbReference>
<name>A0A7W7DED4_9ACTN</name>
<dbReference type="Proteomes" id="UP000542210">
    <property type="component" value="Unassembled WGS sequence"/>
</dbReference>
<feature type="transmembrane region" description="Helical" evidence="5">
    <location>
        <begin position="43"/>
        <end position="63"/>
    </location>
</feature>
<proteinExistence type="predicted"/>
<dbReference type="GO" id="GO:0005886">
    <property type="term" value="C:plasma membrane"/>
    <property type="evidence" value="ECO:0007669"/>
    <property type="project" value="UniProtKB-SubCell"/>
</dbReference>
<dbReference type="CDD" id="cd17370">
    <property type="entry name" value="MFS_MJ1317_like"/>
    <property type="match status" value="1"/>
</dbReference>
<dbReference type="PANTHER" id="PTHR23518">
    <property type="entry name" value="C-METHYLTRANSFERASE"/>
    <property type="match status" value="1"/>
</dbReference>
<evidence type="ECO:0000256" key="3">
    <source>
        <dbReference type="ARBA" id="ARBA00022989"/>
    </source>
</evidence>
<feature type="transmembrane region" description="Helical" evidence="5">
    <location>
        <begin position="231"/>
        <end position="252"/>
    </location>
</feature>
<protein>
    <submittedName>
        <fullName evidence="7">MFS family permease</fullName>
    </submittedName>
</protein>
<dbReference type="SUPFAM" id="SSF103473">
    <property type="entry name" value="MFS general substrate transporter"/>
    <property type="match status" value="1"/>
</dbReference>
<keyword evidence="8" id="KW-1185">Reference proteome</keyword>
<gene>
    <name evidence="7" type="ORF">BJ982_006873</name>
</gene>
<dbReference type="Pfam" id="PF07690">
    <property type="entry name" value="MFS_1"/>
    <property type="match status" value="2"/>
</dbReference>
<feature type="transmembrane region" description="Helical" evidence="5">
    <location>
        <begin position="258"/>
        <end position="281"/>
    </location>
</feature>
<accession>A0A7W7DED4</accession>
<keyword evidence="3 5" id="KW-1133">Transmembrane helix</keyword>
<dbReference type="Gene3D" id="1.20.1250.20">
    <property type="entry name" value="MFS general substrate transporter like domains"/>
    <property type="match status" value="2"/>
</dbReference>
<evidence type="ECO:0000313" key="8">
    <source>
        <dbReference type="Proteomes" id="UP000542210"/>
    </source>
</evidence>
<dbReference type="InterPro" id="IPR011701">
    <property type="entry name" value="MFS"/>
</dbReference>
<reference evidence="7 8" key="1">
    <citation type="submission" date="2020-08" db="EMBL/GenBank/DDBJ databases">
        <title>Sequencing the genomes of 1000 actinobacteria strains.</title>
        <authorList>
            <person name="Klenk H.-P."/>
        </authorList>
    </citation>
    <scope>NUCLEOTIDE SEQUENCE [LARGE SCALE GENOMIC DNA]</scope>
    <source>
        <strain evidence="7 8">DSM 45784</strain>
    </source>
</reference>
<keyword evidence="4 5" id="KW-0472">Membrane</keyword>
<evidence type="ECO:0000256" key="4">
    <source>
        <dbReference type="ARBA" id="ARBA00023136"/>
    </source>
</evidence>
<sequence length="411" mass="41341">MYISVRNIPSGTGSRPAGRVAKTVVVLGMVSLLTDISTEIVTAVLPLFVTVGLGLPALAFGVLDSVYQAGTAAARVAGGYVADRSRRPKAVAVVGYGLGVASKALLLPAAGVVALSAAIGVDRVGKGLRTGPRDALIAGCSEPGMLGRSFGVHRALDTLGAAIGPLAAFYLLMAMPGDFDAVFTVSLCVGGLGVLLLVSKVAEAPRAPRPARITLAGAGRLLAGRRQVRRLLVAATALSALTVSDAFLYLALLDRGAVPAHLFPLLFLGTSVVYLAAAVPFGRLADRLGRRRVFVAGHVAVVAAYGVTGLAGGAAAVVVTLALLGLYYAATDGVLPAATSVLVPAEWRATAISALQTGVALGRSLAALAFGGLWTLAGPSVALGTFAAGLAVVLLAVAPVLLRTRSEVSDA</sequence>
<feature type="transmembrane region" description="Helical" evidence="5">
    <location>
        <begin position="383"/>
        <end position="402"/>
    </location>
</feature>
<feature type="domain" description="Major facilitator superfamily (MFS) profile" evidence="6">
    <location>
        <begin position="23"/>
        <end position="405"/>
    </location>
</feature>
<evidence type="ECO:0000256" key="1">
    <source>
        <dbReference type="ARBA" id="ARBA00004651"/>
    </source>
</evidence>
<dbReference type="InterPro" id="IPR036259">
    <property type="entry name" value="MFS_trans_sf"/>
</dbReference>
<keyword evidence="2 5" id="KW-0812">Transmembrane</keyword>